<evidence type="ECO:0000313" key="10">
    <source>
        <dbReference type="EMBL" id="HHS62602.1"/>
    </source>
</evidence>
<dbReference type="InterPro" id="IPR001585">
    <property type="entry name" value="TAL/FSA"/>
</dbReference>
<keyword evidence="5 9" id="KW-0808">Transferase</keyword>
<name>A0A7C6EHU8_UNCW3</name>
<dbReference type="PROSITE" id="PS00958">
    <property type="entry name" value="TRANSALDOLASE_2"/>
    <property type="match status" value="1"/>
</dbReference>
<dbReference type="GO" id="GO:0005737">
    <property type="term" value="C:cytoplasm"/>
    <property type="evidence" value="ECO:0007669"/>
    <property type="project" value="UniProtKB-SubCell"/>
</dbReference>
<comment type="pathway">
    <text evidence="2 9">Carbohydrate degradation; pentose phosphate pathway; D-glyceraldehyde 3-phosphate and beta-D-fructose 6-phosphate from D-ribose 5-phosphate and D-xylulose 5-phosphate (non-oxidative stage): step 2/3.</text>
</comment>
<evidence type="ECO:0000256" key="2">
    <source>
        <dbReference type="ARBA" id="ARBA00004857"/>
    </source>
</evidence>
<dbReference type="HAMAP" id="MF_00494">
    <property type="entry name" value="Transaldolase_3b"/>
    <property type="match status" value="1"/>
</dbReference>
<comment type="catalytic activity">
    <reaction evidence="8 9">
        <text>D-sedoheptulose 7-phosphate + D-glyceraldehyde 3-phosphate = D-erythrose 4-phosphate + beta-D-fructose 6-phosphate</text>
        <dbReference type="Rhea" id="RHEA:17053"/>
        <dbReference type="ChEBI" id="CHEBI:16897"/>
        <dbReference type="ChEBI" id="CHEBI:57483"/>
        <dbReference type="ChEBI" id="CHEBI:57634"/>
        <dbReference type="ChEBI" id="CHEBI:59776"/>
        <dbReference type="EC" id="2.2.1.2"/>
    </reaction>
</comment>
<dbReference type="InterPro" id="IPR022999">
    <property type="entry name" value="Transaldolase_3B"/>
</dbReference>
<evidence type="ECO:0000256" key="6">
    <source>
        <dbReference type="ARBA" id="ARBA00023126"/>
    </source>
</evidence>
<dbReference type="InterPro" id="IPR018225">
    <property type="entry name" value="Transaldolase_AS"/>
</dbReference>
<proteinExistence type="inferred from homology"/>
<dbReference type="PANTHER" id="PTHR10683:SF40">
    <property type="entry name" value="FRUCTOSE-6-PHOSPHATE ALDOLASE 1-RELATED"/>
    <property type="match status" value="1"/>
</dbReference>
<comment type="similarity">
    <text evidence="3 9">Belongs to the transaldolase family. Type 3B subfamily.</text>
</comment>
<comment type="function">
    <text evidence="9">Transaldolase is important for the balance of metabolites in the pentose-phosphate pathway.</text>
</comment>
<dbReference type="GO" id="GO:0006098">
    <property type="term" value="P:pentose-phosphate shunt"/>
    <property type="evidence" value="ECO:0007669"/>
    <property type="project" value="UniProtKB-UniRule"/>
</dbReference>
<dbReference type="EC" id="2.2.1.2" evidence="9"/>
<dbReference type="GO" id="GO:0004801">
    <property type="term" value="F:transaldolase activity"/>
    <property type="evidence" value="ECO:0007669"/>
    <property type="project" value="UniProtKB-UniRule"/>
</dbReference>
<dbReference type="InterPro" id="IPR033919">
    <property type="entry name" value="TSA/FSA_arc/bac"/>
</dbReference>
<dbReference type="InterPro" id="IPR013785">
    <property type="entry name" value="Aldolase_TIM"/>
</dbReference>
<dbReference type="GO" id="GO:0005975">
    <property type="term" value="P:carbohydrate metabolic process"/>
    <property type="evidence" value="ECO:0007669"/>
    <property type="project" value="InterPro"/>
</dbReference>
<reference evidence="10" key="1">
    <citation type="journal article" date="2020" name="mSystems">
        <title>Genome- and Community-Level Interaction Insights into Carbon Utilization and Element Cycling Functions of Hydrothermarchaeota in Hydrothermal Sediment.</title>
        <authorList>
            <person name="Zhou Z."/>
            <person name="Liu Y."/>
            <person name="Xu W."/>
            <person name="Pan J."/>
            <person name="Luo Z.H."/>
            <person name="Li M."/>
        </authorList>
    </citation>
    <scope>NUCLEOTIDE SEQUENCE [LARGE SCALE GENOMIC DNA]</scope>
    <source>
        <strain evidence="10">SpSt-783</strain>
    </source>
</reference>
<evidence type="ECO:0000256" key="7">
    <source>
        <dbReference type="ARBA" id="ARBA00023270"/>
    </source>
</evidence>
<keyword evidence="7 9" id="KW-0704">Schiff base</keyword>
<evidence type="ECO:0000256" key="1">
    <source>
        <dbReference type="ARBA" id="ARBA00004496"/>
    </source>
</evidence>
<protein>
    <recommendedName>
        <fullName evidence="9">Probable transaldolase</fullName>
        <ecNumber evidence="9">2.2.1.2</ecNumber>
    </recommendedName>
</protein>
<keyword evidence="6 9" id="KW-0570">Pentose shunt</keyword>
<evidence type="ECO:0000256" key="5">
    <source>
        <dbReference type="ARBA" id="ARBA00022679"/>
    </source>
</evidence>
<dbReference type="UniPathway" id="UPA00115">
    <property type="reaction ID" value="UER00414"/>
</dbReference>
<dbReference type="GO" id="GO:0016832">
    <property type="term" value="F:aldehyde-lyase activity"/>
    <property type="evidence" value="ECO:0007669"/>
    <property type="project" value="InterPro"/>
</dbReference>
<dbReference type="InterPro" id="IPR004731">
    <property type="entry name" value="Transaldolase_3B/F6P_aldolase"/>
</dbReference>
<accession>A0A7C6EHU8</accession>
<comment type="subcellular location">
    <subcellularLocation>
        <location evidence="1 9">Cytoplasm</location>
    </subcellularLocation>
</comment>
<dbReference type="PROSITE" id="PS01054">
    <property type="entry name" value="TRANSALDOLASE_1"/>
    <property type="match status" value="1"/>
</dbReference>
<dbReference type="FunFam" id="3.20.20.70:FF:000018">
    <property type="entry name" value="Probable transaldolase"/>
    <property type="match status" value="1"/>
</dbReference>
<organism evidence="10">
    <name type="scientific">candidate division WOR-3 bacterium</name>
    <dbReference type="NCBI Taxonomy" id="2052148"/>
    <lineage>
        <taxon>Bacteria</taxon>
        <taxon>Bacteria division WOR-3</taxon>
    </lineage>
</organism>
<evidence type="ECO:0000256" key="3">
    <source>
        <dbReference type="ARBA" id="ARBA00005740"/>
    </source>
</evidence>
<dbReference type="Pfam" id="PF00923">
    <property type="entry name" value="TAL_FSA"/>
    <property type="match status" value="1"/>
</dbReference>
<keyword evidence="4 9" id="KW-0963">Cytoplasm</keyword>
<dbReference type="SUPFAM" id="SSF51569">
    <property type="entry name" value="Aldolase"/>
    <property type="match status" value="1"/>
</dbReference>
<evidence type="ECO:0000256" key="8">
    <source>
        <dbReference type="ARBA" id="ARBA00048810"/>
    </source>
</evidence>
<dbReference type="Gene3D" id="3.20.20.70">
    <property type="entry name" value="Aldolase class I"/>
    <property type="match status" value="1"/>
</dbReference>
<evidence type="ECO:0000256" key="9">
    <source>
        <dbReference type="HAMAP-Rule" id="MF_00494"/>
    </source>
</evidence>
<dbReference type="EMBL" id="DTHJ01000065">
    <property type="protein sequence ID" value="HHS62602.1"/>
    <property type="molecule type" value="Genomic_DNA"/>
</dbReference>
<dbReference type="NCBIfam" id="TIGR00875">
    <property type="entry name" value="fsa_talC_mipB"/>
    <property type="match status" value="1"/>
</dbReference>
<feature type="active site" description="Schiff-base intermediate with substrate" evidence="9">
    <location>
        <position position="83"/>
    </location>
</feature>
<sequence>MELYLDTANLDEIREIAQWGILDGVTTNPSLMARERGDYKKILKEICDIVKGPVSGEVLGLKVDEMVNEARELSKISEYVVIKIPCTVDGLKATKILSKDGIKVNMTLVFSSNQALLAAKAGASYVSPFVGRLDDIGNPGIEVVNDILTIYRNYNFKTKIIFASVRHPEHVRQAALLGVDICTIPYKVFTQLIRHSLTDVGIKKFLEDWQKRIG</sequence>
<evidence type="ECO:0000256" key="4">
    <source>
        <dbReference type="ARBA" id="ARBA00022490"/>
    </source>
</evidence>
<dbReference type="PANTHER" id="PTHR10683">
    <property type="entry name" value="TRANSALDOLASE"/>
    <property type="match status" value="1"/>
</dbReference>
<comment type="caution">
    <text evidence="10">The sequence shown here is derived from an EMBL/GenBank/DDBJ whole genome shotgun (WGS) entry which is preliminary data.</text>
</comment>
<dbReference type="CDD" id="cd00956">
    <property type="entry name" value="Transaldolase_FSA"/>
    <property type="match status" value="1"/>
</dbReference>
<gene>
    <name evidence="10" type="primary">fsa</name>
    <name evidence="9" type="synonym">tal</name>
    <name evidence="10" type="ORF">ENV70_03155</name>
</gene>
<dbReference type="AlphaFoldDB" id="A0A7C6EHU8"/>